<organism evidence="2 3">
    <name type="scientific">Tahibacter harae</name>
    <dbReference type="NCBI Taxonomy" id="2963937"/>
    <lineage>
        <taxon>Bacteria</taxon>
        <taxon>Pseudomonadati</taxon>
        <taxon>Pseudomonadota</taxon>
        <taxon>Gammaproteobacteria</taxon>
        <taxon>Lysobacterales</taxon>
        <taxon>Rhodanobacteraceae</taxon>
        <taxon>Tahibacter</taxon>
    </lineage>
</organism>
<accession>A0ABT1QRZ5</accession>
<dbReference type="RefSeq" id="WP_255914136.1">
    <property type="nucleotide sequence ID" value="NZ_JANFQO010000008.1"/>
</dbReference>
<dbReference type="Proteomes" id="UP001165498">
    <property type="component" value="Unassembled WGS sequence"/>
</dbReference>
<name>A0ABT1QRZ5_9GAMM</name>
<protein>
    <submittedName>
        <fullName evidence="2">Uncharacterized protein</fullName>
    </submittedName>
</protein>
<proteinExistence type="predicted"/>
<feature type="signal peptide" evidence="1">
    <location>
        <begin position="1"/>
        <end position="26"/>
    </location>
</feature>
<gene>
    <name evidence="2" type="ORF">NM961_10175</name>
</gene>
<feature type="chain" id="PRO_5046900405" evidence="1">
    <location>
        <begin position="27"/>
        <end position="403"/>
    </location>
</feature>
<comment type="caution">
    <text evidence="2">The sequence shown here is derived from an EMBL/GenBank/DDBJ whole genome shotgun (WGS) entry which is preliminary data.</text>
</comment>
<keyword evidence="1" id="KW-0732">Signal</keyword>
<evidence type="ECO:0000256" key="1">
    <source>
        <dbReference type="SAM" id="SignalP"/>
    </source>
</evidence>
<reference evidence="2" key="1">
    <citation type="submission" date="2022-07" db="EMBL/GenBank/DDBJ databases">
        <title>Tahibacter sp., a new gammaproteobacterium isolated from the silt sample collected at pig farm.</title>
        <authorList>
            <person name="Chen H."/>
        </authorList>
    </citation>
    <scope>NUCLEOTIDE SEQUENCE</scope>
    <source>
        <strain evidence="2">P2K</strain>
    </source>
</reference>
<evidence type="ECO:0000313" key="3">
    <source>
        <dbReference type="Proteomes" id="UP001165498"/>
    </source>
</evidence>
<dbReference type="EMBL" id="JANFQO010000008">
    <property type="protein sequence ID" value="MCQ4165076.1"/>
    <property type="molecule type" value="Genomic_DNA"/>
</dbReference>
<evidence type="ECO:0000313" key="2">
    <source>
        <dbReference type="EMBL" id="MCQ4165076.1"/>
    </source>
</evidence>
<keyword evidence="3" id="KW-1185">Reference proteome</keyword>
<sequence>MAKSSFPRFLVPLSTALALAAQAAAAAETCAPQVLREAAAKLAAPGAVLQKALAAAEPDPDLAPPLRQALGRLKPAVAELVDAHLRCMPAGQAPDLAVLAATLHTAANGVDVGKGNGNGNSDAAGENTLFRFEPAFIAEAGWLAVVAGIGIPCGSDAQLLLYAPRGGRWQRLLRWASADYARIDGAWEALQYRVSPRDAQGRRFVAVSHIRPWCSSAWSSIDYSVLRPAADSEKPQLLLQGSDSLWWGGEDFGRLSVDARHFELRFHAASIDSGVHSREFIRRYDLGGAKPRRVAPVAATPRDFVDEWIVSDWAEVRQWSAVPLDALQSRHEMLHALRQHYAPFEFGASSVCDGGAATQVELRSGGDEAALFFRVEGAAAADYRLSGISGAPDPECTATAAPE</sequence>